<name>A0A084F1J8_9BACT</name>
<sequence length="557" mass="65362">MKKKASEVKRQWITSISRVKKGEYLSIGIPKPDNKGFVMRFGYGYIEDLKQFDPEPLKVIKAIISNFPLSLTKEQARTELNNIFKNKNMIKREAFEKFKGLEIVDKLFSYFDIFQDCKTTKSTTLKDVVLQMIYQRIKNPISVYNTYKTMKKENLQTASKNSFYRSLDYISENKDKILQNINSKIKVKINRNINILWFDSTTTYFETFKRQGYMMPGYSKDGKFKEDQIVIGMATDENGIPLHYKVFPGNCADANTFIPFMLEIAKIYGVTNVTIVADKGMSINKNIRFLESMNSKYIISYRMKTGSKEFKEYVINEDGYRSEDGIKYKTRQITSLYNKKRPNGHTRQQIITFSDKRASKDKKDRQILIENFTKKMDKDHLVSCEDLAGSKKYRFFKPIDKGAYYELDKQKIIEDEKYDGYYVYETNRTDLNISEIVGLYSKQWQIKSNFRTLKGALSLRPMFLSTWKHITGYICLCFIALVFLNYLIYIINDKLGLEGKDRITEHKIINVIKDVKEVETFINKQKVNVIQIFNDGVSESWETYKLLLEILIRENIA</sequence>
<dbReference type="NCBIfam" id="NF033559">
    <property type="entry name" value="transpos_IS1634"/>
    <property type="match status" value="1"/>
</dbReference>
<protein>
    <submittedName>
        <fullName evidence="3">IS1634 transposase</fullName>
    </submittedName>
</protein>
<keyword evidence="1" id="KW-0812">Transmembrane</keyword>
<evidence type="ECO:0000313" key="4">
    <source>
        <dbReference type="Proteomes" id="UP000028537"/>
    </source>
</evidence>
<dbReference type="Pfam" id="PF01609">
    <property type="entry name" value="DDE_Tnp_1"/>
    <property type="match status" value="1"/>
</dbReference>
<evidence type="ECO:0000256" key="1">
    <source>
        <dbReference type="SAM" id="Phobius"/>
    </source>
</evidence>
<evidence type="ECO:0000259" key="2">
    <source>
        <dbReference type="Pfam" id="PF01609"/>
    </source>
</evidence>
<comment type="caution">
    <text evidence="3">The sequence shown here is derived from an EMBL/GenBank/DDBJ whole genome shotgun (WGS) entry which is preliminary data.</text>
</comment>
<dbReference type="EMBL" id="JFDP01000008">
    <property type="protein sequence ID" value="KEZ24090.1"/>
    <property type="molecule type" value="Genomic_DNA"/>
</dbReference>
<keyword evidence="1" id="KW-0472">Membrane</keyword>
<dbReference type="AlphaFoldDB" id="A0A084F1J8"/>
<keyword evidence="1" id="KW-1133">Transmembrane helix</keyword>
<dbReference type="InterPro" id="IPR047654">
    <property type="entry name" value="IS1634_transpos"/>
</dbReference>
<gene>
    <name evidence="3" type="ORF">UDIV_0880</name>
</gene>
<proteinExistence type="predicted"/>
<accession>A0A084F1J8</accession>
<dbReference type="InterPro" id="IPR012337">
    <property type="entry name" value="RNaseH-like_sf"/>
</dbReference>
<evidence type="ECO:0000313" key="3">
    <source>
        <dbReference type="EMBL" id="KEZ24090.1"/>
    </source>
</evidence>
<dbReference type="Proteomes" id="UP000028537">
    <property type="component" value="Unassembled WGS sequence"/>
</dbReference>
<reference evidence="3 4" key="1">
    <citation type="submission" date="2014-02" db="EMBL/GenBank/DDBJ databases">
        <title>Genome sequence of Ureaplasma diversum strain 246.</title>
        <authorList>
            <person name="Sirand-Pugnet P."/>
            <person name="Breton M."/>
            <person name="Dordet-Frisoni E."/>
            <person name="Baranowski E."/>
            <person name="Barre A."/>
            <person name="Couture C."/>
            <person name="Dupuy V."/>
            <person name="Gaurivaud P."/>
            <person name="Jacob D."/>
            <person name="Lemaitre C."/>
            <person name="Manso-Silvan L."/>
            <person name="Nikolski M."/>
            <person name="Nouvel L.-X."/>
            <person name="Poumarat F."/>
            <person name="Tardy F."/>
            <person name="Thebault P."/>
            <person name="Theil S."/>
            <person name="Citti C."/>
            <person name="Thiaucourt F."/>
            <person name="Blanchard A."/>
        </authorList>
    </citation>
    <scope>NUCLEOTIDE SEQUENCE [LARGE SCALE GENOMIC DNA]</scope>
    <source>
        <strain evidence="3 4">NCTC 246</strain>
    </source>
</reference>
<dbReference type="eggNOG" id="COG5421">
    <property type="taxonomic scope" value="Bacteria"/>
</dbReference>
<organism evidence="3 4">
    <name type="scientific">Ureaplasma diversum NCTC 246</name>
    <dbReference type="NCBI Taxonomy" id="1188241"/>
    <lineage>
        <taxon>Bacteria</taxon>
        <taxon>Bacillati</taxon>
        <taxon>Mycoplasmatota</taxon>
        <taxon>Mycoplasmoidales</taxon>
        <taxon>Mycoplasmoidaceae</taxon>
        <taxon>Ureaplasma</taxon>
    </lineage>
</organism>
<dbReference type="GO" id="GO:0003677">
    <property type="term" value="F:DNA binding"/>
    <property type="evidence" value="ECO:0007669"/>
    <property type="project" value="InterPro"/>
</dbReference>
<keyword evidence="4" id="KW-1185">Reference proteome</keyword>
<feature type="transmembrane region" description="Helical" evidence="1">
    <location>
        <begin position="470"/>
        <end position="491"/>
    </location>
</feature>
<dbReference type="GO" id="GO:0006313">
    <property type="term" value="P:DNA transposition"/>
    <property type="evidence" value="ECO:0007669"/>
    <property type="project" value="InterPro"/>
</dbReference>
<feature type="domain" description="Transposase IS4-like" evidence="2">
    <location>
        <begin position="194"/>
        <end position="482"/>
    </location>
</feature>
<dbReference type="GO" id="GO:0004803">
    <property type="term" value="F:transposase activity"/>
    <property type="evidence" value="ECO:0007669"/>
    <property type="project" value="InterPro"/>
</dbReference>
<dbReference type="InterPro" id="IPR002559">
    <property type="entry name" value="Transposase_11"/>
</dbReference>
<dbReference type="SUPFAM" id="SSF53098">
    <property type="entry name" value="Ribonuclease H-like"/>
    <property type="match status" value="1"/>
</dbReference>